<dbReference type="AlphaFoldDB" id="A0A9P0ARG0"/>
<sequence length="139" mass="15983">MAKTKQKPELLKKWLTDKESVFKIICDQGSHILQHEISKKHRKLLEEKSSTQLQIKECERQSEKNEFTIEDIRHDIEDSDISICVDETTDVKGRYIANLIVSKLSDEGPSVPYLLTCRVLEKTNHAKVACFINDSLGKL</sequence>
<accession>A0A9P0ARG0</accession>
<name>A0A9P0ARG0_BRAAE</name>
<proteinExistence type="predicted"/>
<protein>
    <submittedName>
        <fullName evidence="1">Uncharacterized protein</fullName>
    </submittedName>
</protein>
<dbReference type="OrthoDB" id="6617129at2759"/>
<evidence type="ECO:0000313" key="2">
    <source>
        <dbReference type="Proteomes" id="UP001154078"/>
    </source>
</evidence>
<evidence type="ECO:0000313" key="1">
    <source>
        <dbReference type="EMBL" id="CAH0546677.1"/>
    </source>
</evidence>
<gene>
    <name evidence="1" type="ORF">MELIAE_LOCUS790</name>
</gene>
<reference evidence="1" key="1">
    <citation type="submission" date="2021-12" db="EMBL/GenBank/DDBJ databases">
        <authorList>
            <person name="King R."/>
        </authorList>
    </citation>
    <scope>NUCLEOTIDE SEQUENCE</scope>
</reference>
<keyword evidence="2" id="KW-1185">Reference proteome</keyword>
<dbReference type="EMBL" id="OV121132">
    <property type="protein sequence ID" value="CAH0546677.1"/>
    <property type="molecule type" value="Genomic_DNA"/>
</dbReference>
<organism evidence="1 2">
    <name type="scientific">Brassicogethes aeneus</name>
    <name type="common">Rape pollen beetle</name>
    <name type="synonym">Meligethes aeneus</name>
    <dbReference type="NCBI Taxonomy" id="1431903"/>
    <lineage>
        <taxon>Eukaryota</taxon>
        <taxon>Metazoa</taxon>
        <taxon>Ecdysozoa</taxon>
        <taxon>Arthropoda</taxon>
        <taxon>Hexapoda</taxon>
        <taxon>Insecta</taxon>
        <taxon>Pterygota</taxon>
        <taxon>Neoptera</taxon>
        <taxon>Endopterygota</taxon>
        <taxon>Coleoptera</taxon>
        <taxon>Polyphaga</taxon>
        <taxon>Cucujiformia</taxon>
        <taxon>Nitidulidae</taxon>
        <taxon>Meligethinae</taxon>
        <taxon>Brassicogethes</taxon>
    </lineage>
</organism>
<dbReference type="Proteomes" id="UP001154078">
    <property type="component" value="Chromosome 1"/>
</dbReference>